<dbReference type="AlphaFoldDB" id="A0A0E9SF76"/>
<evidence type="ECO:0000313" key="1">
    <source>
        <dbReference type="EMBL" id="JAH39320.1"/>
    </source>
</evidence>
<organism evidence="1">
    <name type="scientific">Anguilla anguilla</name>
    <name type="common">European freshwater eel</name>
    <name type="synonym">Muraena anguilla</name>
    <dbReference type="NCBI Taxonomy" id="7936"/>
    <lineage>
        <taxon>Eukaryota</taxon>
        <taxon>Metazoa</taxon>
        <taxon>Chordata</taxon>
        <taxon>Craniata</taxon>
        <taxon>Vertebrata</taxon>
        <taxon>Euteleostomi</taxon>
        <taxon>Actinopterygii</taxon>
        <taxon>Neopterygii</taxon>
        <taxon>Teleostei</taxon>
        <taxon>Anguilliformes</taxon>
        <taxon>Anguillidae</taxon>
        <taxon>Anguilla</taxon>
    </lineage>
</organism>
<reference evidence="1" key="1">
    <citation type="submission" date="2014-11" db="EMBL/GenBank/DDBJ databases">
        <authorList>
            <person name="Amaro Gonzalez C."/>
        </authorList>
    </citation>
    <scope>NUCLEOTIDE SEQUENCE</scope>
</reference>
<protein>
    <submittedName>
        <fullName evidence="1">Uncharacterized protein</fullName>
    </submittedName>
</protein>
<sequence length="43" mass="4882">MVPNSLKLSVTEFYFETGLSVNTIFTVVFRTYINGGINLSFFN</sequence>
<proteinExistence type="predicted"/>
<accession>A0A0E9SF76</accession>
<name>A0A0E9SF76_ANGAN</name>
<reference evidence="1" key="2">
    <citation type="journal article" date="2015" name="Fish Shellfish Immunol.">
        <title>Early steps in the European eel (Anguilla anguilla)-Vibrio vulnificus interaction in the gills: Role of the RtxA13 toxin.</title>
        <authorList>
            <person name="Callol A."/>
            <person name="Pajuelo D."/>
            <person name="Ebbesson L."/>
            <person name="Teles M."/>
            <person name="MacKenzie S."/>
            <person name="Amaro C."/>
        </authorList>
    </citation>
    <scope>NUCLEOTIDE SEQUENCE</scope>
</reference>
<dbReference type="EMBL" id="GBXM01069257">
    <property type="protein sequence ID" value="JAH39320.1"/>
    <property type="molecule type" value="Transcribed_RNA"/>
</dbReference>